<gene>
    <name evidence="2" type="ORF">JIN87_08130</name>
</gene>
<dbReference type="AlphaFoldDB" id="A0A934VKM0"/>
<feature type="signal peptide" evidence="1">
    <location>
        <begin position="1"/>
        <end position="19"/>
    </location>
</feature>
<keyword evidence="1" id="KW-0732">Signal</keyword>
<dbReference type="PANTHER" id="PTHR41339">
    <property type="entry name" value="LIPL48"/>
    <property type="match status" value="1"/>
</dbReference>
<sequence length="636" mass="67820">MKRTISILAAFASAVGAQAAVTSTDGNVITYTGGITAENRITEDTLWTKDNVYILDGKVYVTDNATLTIEPGTLIKAEDEANALASALIISRGSKIYAIGTPSEPIVFTSVNDPMMTASEMSAYDHLDTGEWGGVVILGDGLLNSDKEKDGEDYPNIDDHVEGIEANDYTAFGGTSNDNGQGIFRYVSIRHGGQALDADNELNGLTLGGVTDKTIVEFVEIFSNSDDSIEIFGGNVNPRFIVSAFSKDDSFDWDSGWEGYGQFWLSIGANGGTAGSQDHGAEMDGIVFNGDNIVDEQRGLGTIFNATIIGPGSASGVSEGLFEISDDAGVRYYNSIFTAFGSSGHVIDIKDDANDGLTEVLEGDSVPRIDFQNNIWWDFGAGADPLDWVIVTGKDNDDNTILVSDTEGDIIFSDASHNNNVEDPMIRSISRTNDGGFDPRPAADSPAFSNARYAYPDMPSIMPVDYQGAFGSKNWLYGWTKLSKDGYLVESIETAAARPGALSANLRVPEGASGTIDFAVYGELPSQFLIRATGPKLADYGVTADLMDDPMIVIRDFVTREVVAEVTGWTDRKDVVDVLSSDVGLFSLADSESRPTNDETSAVAIVTLNPGVYTVTISDENGGGGFVQASAFNIDL</sequence>
<evidence type="ECO:0000313" key="2">
    <source>
        <dbReference type="EMBL" id="MBK1876831.1"/>
    </source>
</evidence>
<accession>A0A934VKM0</accession>
<organism evidence="2 3">
    <name type="scientific">Pelagicoccus mobilis</name>
    <dbReference type="NCBI Taxonomy" id="415221"/>
    <lineage>
        <taxon>Bacteria</taxon>
        <taxon>Pseudomonadati</taxon>
        <taxon>Verrucomicrobiota</taxon>
        <taxon>Opitutia</taxon>
        <taxon>Puniceicoccales</taxon>
        <taxon>Pelagicoccaceae</taxon>
        <taxon>Pelagicoccus</taxon>
    </lineage>
</organism>
<dbReference type="RefSeq" id="WP_200355045.1">
    <property type="nucleotide sequence ID" value="NZ_JAENIL010000012.1"/>
</dbReference>
<evidence type="ECO:0000313" key="3">
    <source>
        <dbReference type="Proteomes" id="UP000617628"/>
    </source>
</evidence>
<keyword evidence="3" id="KW-1185">Reference proteome</keyword>
<dbReference type="PANTHER" id="PTHR41339:SF1">
    <property type="entry name" value="SECRETED PROTEIN"/>
    <property type="match status" value="1"/>
</dbReference>
<proteinExistence type="predicted"/>
<evidence type="ECO:0000256" key="1">
    <source>
        <dbReference type="SAM" id="SignalP"/>
    </source>
</evidence>
<dbReference type="Proteomes" id="UP000617628">
    <property type="component" value="Unassembled WGS sequence"/>
</dbReference>
<comment type="caution">
    <text evidence="2">The sequence shown here is derived from an EMBL/GenBank/DDBJ whole genome shotgun (WGS) entry which is preliminary data.</text>
</comment>
<dbReference type="EMBL" id="JAENIL010000012">
    <property type="protein sequence ID" value="MBK1876831.1"/>
    <property type="molecule type" value="Genomic_DNA"/>
</dbReference>
<protein>
    <submittedName>
        <fullName evidence="2">Uncharacterized protein</fullName>
    </submittedName>
</protein>
<name>A0A934VKM0_9BACT</name>
<feature type="chain" id="PRO_5037415267" evidence="1">
    <location>
        <begin position="20"/>
        <end position="636"/>
    </location>
</feature>
<reference evidence="2" key="1">
    <citation type="submission" date="2021-01" db="EMBL/GenBank/DDBJ databases">
        <title>Modified the classification status of verrucomicrobia.</title>
        <authorList>
            <person name="Feng X."/>
        </authorList>
    </citation>
    <scope>NUCLEOTIDE SEQUENCE</scope>
    <source>
        <strain evidence="2">KCTC 13126</strain>
    </source>
</reference>